<dbReference type="EMBL" id="BJZT01000014">
    <property type="protein sequence ID" value="GEO99115.1"/>
    <property type="molecule type" value="Genomic_DNA"/>
</dbReference>
<dbReference type="CDD" id="cd04301">
    <property type="entry name" value="NAT_SF"/>
    <property type="match status" value="1"/>
</dbReference>
<comment type="caution">
    <text evidence="1">The sequence shown here is derived from an EMBL/GenBank/DDBJ whole genome shotgun (WGS) entry which is preliminary data.</text>
</comment>
<organism evidence="1 2">
    <name type="scientific">Methylobacterium haplocladii</name>
    <dbReference type="NCBI Taxonomy" id="1176176"/>
    <lineage>
        <taxon>Bacteria</taxon>
        <taxon>Pseudomonadati</taxon>
        <taxon>Pseudomonadota</taxon>
        <taxon>Alphaproteobacteria</taxon>
        <taxon>Hyphomicrobiales</taxon>
        <taxon>Methylobacteriaceae</taxon>
        <taxon>Methylobacterium</taxon>
    </lineage>
</organism>
<dbReference type="Proteomes" id="UP000321258">
    <property type="component" value="Unassembled WGS sequence"/>
</dbReference>
<reference evidence="1 2" key="1">
    <citation type="submission" date="2019-07" db="EMBL/GenBank/DDBJ databases">
        <title>Whole genome shotgun sequence of Methylobacterium haplocladii NBRC 107714.</title>
        <authorList>
            <person name="Hosoyama A."/>
            <person name="Uohara A."/>
            <person name="Ohji S."/>
            <person name="Ichikawa N."/>
        </authorList>
    </citation>
    <scope>NUCLEOTIDE SEQUENCE [LARGE SCALE GENOMIC DNA]</scope>
    <source>
        <strain evidence="1 2">NBRC 107714</strain>
    </source>
</reference>
<proteinExistence type="predicted"/>
<gene>
    <name evidence="1" type="ORF">MHA02_15030</name>
</gene>
<protein>
    <submittedName>
        <fullName evidence="1">Uncharacterized protein</fullName>
    </submittedName>
</protein>
<evidence type="ECO:0000313" key="1">
    <source>
        <dbReference type="EMBL" id="GEO99115.1"/>
    </source>
</evidence>
<sequence length="269" mass="30660">MPAATSPLGWPSKFRDTDACYFHPEPTEEVAAWWNRRFYATSGIFPEDFVASLTAGTPGRTSGWFRHIDPIAESFEFDMTGVAADKTTIFFKHKRFEIASGRVGDGETRVWPDWQEKGIGTQLMSNLVELARRIELDRIEIEAQDIGRYAWLPLGFLPERTAWTDRIVPPARRRLALARMAGHIEEDAYRHAMLTLEDTDARAIRRLMELRQLVPGIARDGSAVDVPLFKALMLQAGTDWFGSFNLRDRDSLALFEAWKAGHDARHRPK</sequence>
<dbReference type="InterPro" id="IPR016181">
    <property type="entry name" value="Acyl_CoA_acyltransferase"/>
</dbReference>
<accession>A0A512IN57</accession>
<evidence type="ECO:0000313" key="2">
    <source>
        <dbReference type="Proteomes" id="UP000321258"/>
    </source>
</evidence>
<dbReference type="SUPFAM" id="SSF55729">
    <property type="entry name" value="Acyl-CoA N-acyltransferases (Nat)"/>
    <property type="match status" value="1"/>
</dbReference>
<name>A0A512IN57_9HYPH</name>
<dbReference type="AlphaFoldDB" id="A0A512IN57"/>
<dbReference type="Gene3D" id="3.40.630.30">
    <property type="match status" value="1"/>
</dbReference>
<keyword evidence="2" id="KW-1185">Reference proteome</keyword>